<dbReference type="AlphaFoldDB" id="A0A3N4JJB2"/>
<sequence>MSNAKCKSLCRALFPTNSKKKKKNTSILGFGKLLYKCCPSHFFPFFLLSSSTTTTITIQIFPPHDYYHLFPIILIETVYHCQQGMYVNSCFMNLLGSRVRWFRPCFDFCQRHADLFYPYRDLRRQESLTTYRMPQITPRWAWPRQYSPFPKEKPKKRQYSMEGQYTYLGGDSSDSYLCHENGNTTYRV</sequence>
<organism evidence="1 2">
    <name type="scientific">Choiromyces venosus 120613-1</name>
    <dbReference type="NCBI Taxonomy" id="1336337"/>
    <lineage>
        <taxon>Eukaryota</taxon>
        <taxon>Fungi</taxon>
        <taxon>Dikarya</taxon>
        <taxon>Ascomycota</taxon>
        <taxon>Pezizomycotina</taxon>
        <taxon>Pezizomycetes</taxon>
        <taxon>Pezizales</taxon>
        <taxon>Tuberaceae</taxon>
        <taxon>Choiromyces</taxon>
    </lineage>
</organism>
<name>A0A3N4JJB2_9PEZI</name>
<protein>
    <submittedName>
        <fullName evidence="1">Uncharacterized protein</fullName>
    </submittedName>
</protein>
<dbReference type="Proteomes" id="UP000276215">
    <property type="component" value="Unassembled WGS sequence"/>
</dbReference>
<evidence type="ECO:0000313" key="2">
    <source>
        <dbReference type="Proteomes" id="UP000276215"/>
    </source>
</evidence>
<keyword evidence="2" id="KW-1185">Reference proteome</keyword>
<evidence type="ECO:0000313" key="1">
    <source>
        <dbReference type="EMBL" id="RPA96821.1"/>
    </source>
</evidence>
<gene>
    <name evidence="1" type="ORF">L873DRAFT_1199196</name>
</gene>
<proteinExistence type="predicted"/>
<dbReference type="EMBL" id="ML120411">
    <property type="protein sequence ID" value="RPA96821.1"/>
    <property type="molecule type" value="Genomic_DNA"/>
</dbReference>
<reference evidence="1 2" key="1">
    <citation type="journal article" date="2018" name="Nat. Ecol. Evol.">
        <title>Pezizomycetes genomes reveal the molecular basis of ectomycorrhizal truffle lifestyle.</title>
        <authorList>
            <person name="Murat C."/>
            <person name="Payen T."/>
            <person name="Noel B."/>
            <person name="Kuo A."/>
            <person name="Morin E."/>
            <person name="Chen J."/>
            <person name="Kohler A."/>
            <person name="Krizsan K."/>
            <person name="Balestrini R."/>
            <person name="Da Silva C."/>
            <person name="Montanini B."/>
            <person name="Hainaut M."/>
            <person name="Levati E."/>
            <person name="Barry K.W."/>
            <person name="Belfiori B."/>
            <person name="Cichocki N."/>
            <person name="Clum A."/>
            <person name="Dockter R.B."/>
            <person name="Fauchery L."/>
            <person name="Guy J."/>
            <person name="Iotti M."/>
            <person name="Le Tacon F."/>
            <person name="Lindquist E.A."/>
            <person name="Lipzen A."/>
            <person name="Malagnac F."/>
            <person name="Mello A."/>
            <person name="Molinier V."/>
            <person name="Miyauchi S."/>
            <person name="Poulain J."/>
            <person name="Riccioni C."/>
            <person name="Rubini A."/>
            <person name="Sitrit Y."/>
            <person name="Splivallo R."/>
            <person name="Traeger S."/>
            <person name="Wang M."/>
            <person name="Zifcakova L."/>
            <person name="Wipf D."/>
            <person name="Zambonelli A."/>
            <person name="Paolocci F."/>
            <person name="Nowrousian M."/>
            <person name="Ottonello S."/>
            <person name="Baldrian P."/>
            <person name="Spatafora J.W."/>
            <person name="Henrissat B."/>
            <person name="Nagy L.G."/>
            <person name="Aury J.M."/>
            <person name="Wincker P."/>
            <person name="Grigoriev I.V."/>
            <person name="Bonfante P."/>
            <person name="Martin F.M."/>
        </authorList>
    </citation>
    <scope>NUCLEOTIDE SEQUENCE [LARGE SCALE GENOMIC DNA]</scope>
    <source>
        <strain evidence="1 2">120613-1</strain>
    </source>
</reference>
<accession>A0A3N4JJB2</accession>